<organism evidence="1 2">
    <name type="scientific">Streptococcus sanguinis SK1087</name>
    <dbReference type="NCBI Taxonomy" id="888824"/>
    <lineage>
        <taxon>Bacteria</taxon>
        <taxon>Bacillati</taxon>
        <taxon>Bacillota</taxon>
        <taxon>Bacilli</taxon>
        <taxon>Lactobacillales</taxon>
        <taxon>Streptococcaceae</taxon>
        <taxon>Streptococcus</taxon>
    </lineage>
</organism>
<comment type="caution">
    <text evidence="1">The sequence shown here is derived from an EMBL/GenBank/DDBJ whole genome shotgun (WGS) entry which is preliminary data.</text>
</comment>
<sequence length="39" mass="4779">MISYLSLYVFYLKMSLKNQIFIYENAHRRLLLRKEAAQI</sequence>
<dbReference type="Proteomes" id="UP000003378">
    <property type="component" value="Unassembled WGS sequence"/>
</dbReference>
<dbReference type="HOGENOM" id="CLU_3317938_0_0_9"/>
<dbReference type="AlphaFoldDB" id="F3SHZ8"/>
<protein>
    <submittedName>
        <fullName evidence="1">Uncharacterized protein</fullName>
    </submittedName>
</protein>
<evidence type="ECO:0000313" key="1">
    <source>
        <dbReference type="EMBL" id="EGG40331.1"/>
    </source>
</evidence>
<gene>
    <name evidence="1" type="ORF">HMPREF9397_0770</name>
</gene>
<accession>F3SHZ8</accession>
<name>F3SHZ8_STRSA</name>
<reference evidence="1 2" key="1">
    <citation type="submission" date="2011-03" db="EMBL/GenBank/DDBJ databases">
        <authorList>
            <person name="Muzny D."/>
            <person name="Qin X."/>
            <person name="Deng J."/>
            <person name="Jiang H."/>
            <person name="Liu Y."/>
            <person name="Qu J."/>
            <person name="Song X.-Z."/>
            <person name="Zhang L."/>
            <person name="Thornton R."/>
            <person name="Coyle M."/>
            <person name="Francisco L."/>
            <person name="Jackson L."/>
            <person name="Javaid M."/>
            <person name="Korchina V."/>
            <person name="Kovar C."/>
            <person name="Mata R."/>
            <person name="Mathew T."/>
            <person name="Ngo R."/>
            <person name="Nguyen L."/>
            <person name="Nguyen N."/>
            <person name="Okwuonu G."/>
            <person name="Ongeri F."/>
            <person name="Pham C."/>
            <person name="Simmons D."/>
            <person name="Wilczek-Boney K."/>
            <person name="Hale W."/>
            <person name="Jakkamsetti A."/>
            <person name="Pham P."/>
            <person name="Ruth R."/>
            <person name="San Lucas F."/>
            <person name="Warren J."/>
            <person name="Zhang J."/>
            <person name="Zhao Z."/>
            <person name="Zhou C."/>
            <person name="Zhu D."/>
            <person name="Lee S."/>
            <person name="Bess C."/>
            <person name="Blankenburg K."/>
            <person name="Forbes L."/>
            <person name="Fu Q."/>
            <person name="Gubbala S."/>
            <person name="Hirani K."/>
            <person name="Jayaseelan J.C."/>
            <person name="Lara F."/>
            <person name="Munidasa M."/>
            <person name="Palculict T."/>
            <person name="Patil S."/>
            <person name="Pu L.-L."/>
            <person name="Saada N."/>
            <person name="Tang L."/>
            <person name="Weissenberger G."/>
            <person name="Zhu Y."/>
            <person name="Hemphill L."/>
            <person name="Shang Y."/>
            <person name="Youmans B."/>
            <person name="Ayvaz T."/>
            <person name="Ross M."/>
            <person name="Santibanez J."/>
            <person name="Aqrawi P."/>
            <person name="Gross S."/>
            <person name="Joshi V."/>
            <person name="Fowler G."/>
            <person name="Nazareth L."/>
            <person name="Reid J."/>
            <person name="Worley K."/>
            <person name="Petrosino J."/>
            <person name="Highlander S."/>
            <person name="Gibbs R."/>
        </authorList>
    </citation>
    <scope>NUCLEOTIDE SEQUENCE [LARGE SCALE GENOMIC DNA]</scope>
    <source>
        <strain evidence="1 2">SK1087</strain>
    </source>
</reference>
<evidence type="ECO:0000313" key="2">
    <source>
        <dbReference type="Proteomes" id="UP000003378"/>
    </source>
</evidence>
<proteinExistence type="predicted"/>
<dbReference type="EMBL" id="AFDP01000009">
    <property type="protein sequence ID" value="EGG40331.1"/>
    <property type="molecule type" value="Genomic_DNA"/>
</dbReference>